<dbReference type="Gene3D" id="1.25.40.20">
    <property type="entry name" value="Ankyrin repeat-containing domain"/>
    <property type="match status" value="1"/>
</dbReference>
<proteinExistence type="predicted"/>
<feature type="region of interest" description="Disordered" evidence="1">
    <location>
        <begin position="1"/>
        <end position="30"/>
    </location>
</feature>
<feature type="compositionally biased region" description="Gly residues" evidence="1">
    <location>
        <begin position="72"/>
        <end position="82"/>
    </location>
</feature>
<feature type="compositionally biased region" description="Polar residues" evidence="1">
    <location>
        <begin position="1"/>
        <end position="11"/>
    </location>
</feature>
<reference evidence="2" key="1">
    <citation type="journal article" date="2020" name="mSystems">
        <title>Genome- and Community-Level Interaction Insights into Carbon Utilization and Element Cycling Functions of Hydrothermarchaeota in Hydrothermal Sediment.</title>
        <authorList>
            <person name="Zhou Z."/>
            <person name="Liu Y."/>
            <person name="Xu W."/>
            <person name="Pan J."/>
            <person name="Luo Z.H."/>
            <person name="Li M."/>
        </authorList>
    </citation>
    <scope>NUCLEOTIDE SEQUENCE</scope>
    <source>
        <strain evidence="2">SpSt-997</strain>
    </source>
</reference>
<gene>
    <name evidence="2" type="ORF">ENY07_13355</name>
</gene>
<dbReference type="InterPro" id="IPR036770">
    <property type="entry name" value="Ankyrin_rpt-contain_sf"/>
</dbReference>
<accession>A0A8J4M7L7</accession>
<dbReference type="SUPFAM" id="SSF48403">
    <property type="entry name" value="Ankyrin repeat"/>
    <property type="match status" value="1"/>
</dbReference>
<evidence type="ECO:0000313" key="2">
    <source>
        <dbReference type="EMBL" id="HGC44187.1"/>
    </source>
</evidence>
<organism evidence="2">
    <name type="scientific">Acidicaldus sp</name>
    <dbReference type="NCBI Taxonomy" id="1872105"/>
    <lineage>
        <taxon>Bacteria</taxon>
        <taxon>Pseudomonadati</taxon>
        <taxon>Pseudomonadota</taxon>
        <taxon>Alphaproteobacteria</taxon>
        <taxon>Acetobacterales</taxon>
        <taxon>Acetobacteraceae</taxon>
        <taxon>Acidicaldus</taxon>
    </lineage>
</organism>
<comment type="caution">
    <text evidence="2">The sequence shown here is derived from an EMBL/GenBank/DDBJ whole genome shotgun (WGS) entry which is preliminary data.</text>
</comment>
<evidence type="ECO:0000256" key="1">
    <source>
        <dbReference type="SAM" id="MobiDB-lite"/>
    </source>
</evidence>
<feature type="region of interest" description="Disordered" evidence="1">
    <location>
        <begin position="72"/>
        <end position="92"/>
    </location>
</feature>
<name>A0A8J4M7L7_9PROT</name>
<feature type="region of interest" description="Disordered" evidence="1">
    <location>
        <begin position="178"/>
        <end position="210"/>
    </location>
</feature>
<protein>
    <submittedName>
        <fullName evidence="2">Ankyrin repeat domain-containing protein</fullName>
    </submittedName>
</protein>
<dbReference type="AlphaFoldDB" id="A0A8J4M7L7"/>
<dbReference type="EMBL" id="DTQM01000253">
    <property type="protein sequence ID" value="HGC44187.1"/>
    <property type="molecule type" value="Genomic_DNA"/>
</dbReference>
<sequence length="256" mass="25523">MTMPRRTSSPGARSANLDAKAGLDAKSNRRRAPRLIRLQPTVLALALALALGLPRLAAAQVATPGIGGSPSMGGAGASGSGPAGSNADDKPVLAPALPGSVSTTDSIAPPSRPAAEMSPNDALFDAIERGDLAGARDALARGARLDARDVLGETPLELSIDLGRNPITFTLLSMRGAASDTAEGDAQPPPPVPTRSASTAGKPGDKPLSGGQRIVAAQQIAYHGVPIASAASDAGSTAFAGTPDLAMGFLGFSVPR</sequence>
<feature type="region of interest" description="Disordered" evidence="1">
    <location>
        <begin position="99"/>
        <end position="118"/>
    </location>
</feature>